<feature type="domain" description="Aminotransferase class V" evidence="9">
    <location>
        <begin position="199"/>
        <end position="411"/>
    </location>
</feature>
<dbReference type="PANTHER" id="PTHR11601">
    <property type="entry name" value="CYSTEINE DESULFURYLASE FAMILY MEMBER"/>
    <property type="match status" value="1"/>
</dbReference>
<dbReference type="PANTHER" id="PTHR11601:SF34">
    <property type="entry name" value="CYSTEINE DESULFURASE"/>
    <property type="match status" value="1"/>
</dbReference>
<evidence type="ECO:0000256" key="5">
    <source>
        <dbReference type="ARBA" id="ARBA00022898"/>
    </source>
</evidence>
<feature type="non-terminal residue" evidence="10">
    <location>
        <position position="422"/>
    </location>
</feature>
<dbReference type="Gene3D" id="3.40.640.10">
    <property type="entry name" value="Type I PLP-dependent aspartate aminotransferase-like (Major domain)"/>
    <property type="match status" value="1"/>
</dbReference>
<dbReference type="InterPro" id="IPR000192">
    <property type="entry name" value="Aminotrans_V_dom"/>
</dbReference>
<dbReference type="GO" id="GO:0051536">
    <property type="term" value="F:iron-sulfur cluster binding"/>
    <property type="evidence" value="ECO:0007669"/>
    <property type="project" value="UniProtKB-KW"/>
</dbReference>
<feature type="domain" description="Aminotransferase class V" evidence="9">
    <location>
        <begin position="4"/>
        <end position="177"/>
    </location>
</feature>
<sequence length="422" mass="46243">MNKIYLDHSATTPIDPAVYKKMQPYLTDIFGNASSLHSFGQEAIKGVDWAKEQLANLFGCKFKEVIFTSGATESNNLALRGLLMAFRYANKDNWNKKFHIITSKIEHPAILEVCQELVKEGLAEATYVNVDSKGIVKVDEIKAAIKEDTILISIMYVNNEIGTIQPIRKIGEMIEKVNRKRLQISDLGLQKNKKPNAFNKIYFHTDAVQAVNYCPMKADYLKADLITISGHKIYGPKGIGALYIKEGTPIKSIIFGGHQEYNIRPGTYNVAGIVGLGAAVELINKESASAAGSPRLGSGQDLTMTASAIRKLRDELITGLQQKISNIQINGDMEKRVPSNANISFLGAEGESMLLMLDLEGIAVSTGSACASGSLEPSHVLRAMGIPAEDCHASLRFTLGKFTTEKEIDRVLTVLPKIVERL</sequence>
<comment type="cofactor">
    <cofactor evidence="1">
        <name>pyridoxal 5'-phosphate</name>
        <dbReference type="ChEBI" id="CHEBI:597326"/>
    </cofactor>
</comment>
<dbReference type="InterPro" id="IPR015424">
    <property type="entry name" value="PyrdxlP-dep_Trfase"/>
</dbReference>
<comment type="catalytic activity">
    <reaction evidence="8">
        <text>(sulfur carrier)-H + L-cysteine = (sulfur carrier)-SH + L-alanine</text>
        <dbReference type="Rhea" id="RHEA:43892"/>
        <dbReference type="Rhea" id="RHEA-COMP:14737"/>
        <dbReference type="Rhea" id="RHEA-COMP:14739"/>
        <dbReference type="ChEBI" id="CHEBI:29917"/>
        <dbReference type="ChEBI" id="CHEBI:35235"/>
        <dbReference type="ChEBI" id="CHEBI:57972"/>
        <dbReference type="ChEBI" id="CHEBI:64428"/>
        <dbReference type="EC" id="2.8.1.7"/>
    </reaction>
</comment>
<dbReference type="Proteomes" id="UP000176498">
    <property type="component" value="Unassembled WGS sequence"/>
</dbReference>
<evidence type="ECO:0000313" key="11">
    <source>
        <dbReference type="Proteomes" id="UP000176498"/>
    </source>
</evidence>
<evidence type="ECO:0000256" key="7">
    <source>
        <dbReference type="ARBA" id="ARBA00023014"/>
    </source>
</evidence>
<proteinExistence type="inferred from homology"/>
<protein>
    <recommendedName>
        <fullName evidence="9">Aminotransferase class V domain-containing protein</fullName>
    </recommendedName>
</protein>
<comment type="similarity">
    <text evidence="2">Belongs to the class-V pyridoxal-phosphate-dependent aminotransferase family. NifS/IscS subfamily.</text>
</comment>
<evidence type="ECO:0000256" key="2">
    <source>
        <dbReference type="ARBA" id="ARBA00006490"/>
    </source>
</evidence>
<evidence type="ECO:0000313" key="10">
    <source>
        <dbReference type="EMBL" id="OGY41218.1"/>
    </source>
</evidence>
<evidence type="ECO:0000256" key="4">
    <source>
        <dbReference type="ARBA" id="ARBA00022723"/>
    </source>
</evidence>
<evidence type="ECO:0000256" key="6">
    <source>
        <dbReference type="ARBA" id="ARBA00023004"/>
    </source>
</evidence>
<dbReference type="AlphaFoldDB" id="A0A1G1XMH4"/>
<keyword evidence="6" id="KW-0408">Iron</keyword>
<dbReference type="InterPro" id="IPR015422">
    <property type="entry name" value="PyrdxlP-dep_Trfase_small"/>
</dbReference>
<keyword evidence="4" id="KW-0479">Metal-binding</keyword>
<evidence type="ECO:0000256" key="1">
    <source>
        <dbReference type="ARBA" id="ARBA00001933"/>
    </source>
</evidence>
<dbReference type="InterPro" id="IPR016454">
    <property type="entry name" value="Cysteine_dSase"/>
</dbReference>
<reference evidence="10 11" key="1">
    <citation type="journal article" date="2016" name="Nat. Commun.">
        <title>Thousands of microbial genomes shed light on interconnected biogeochemical processes in an aquifer system.</title>
        <authorList>
            <person name="Anantharaman K."/>
            <person name="Brown C.T."/>
            <person name="Hug L.A."/>
            <person name="Sharon I."/>
            <person name="Castelle C.J."/>
            <person name="Probst A.J."/>
            <person name="Thomas B.C."/>
            <person name="Singh A."/>
            <person name="Wilkins M.J."/>
            <person name="Karaoz U."/>
            <person name="Brodie E.L."/>
            <person name="Williams K.H."/>
            <person name="Hubbard S.S."/>
            <person name="Banfield J.F."/>
        </authorList>
    </citation>
    <scope>NUCLEOTIDE SEQUENCE [LARGE SCALE GENOMIC DNA]</scope>
</reference>
<dbReference type="Gene3D" id="1.10.260.50">
    <property type="match status" value="1"/>
</dbReference>
<comment type="caution">
    <text evidence="10">The sequence shown here is derived from an EMBL/GenBank/DDBJ whole genome shotgun (WGS) entry which is preliminary data.</text>
</comment>
<dbReference type="GO" id="GO:0046872">
    <property type="term" value="F:metal ion binding"/>
    <property type="evidence" value="ECO:0007669"/>
    <property type="project" value="UniProtKB-KW"/>
</dbReference>
<evidence type="ECO:0000259" key="9">
    <source>
        <dbReference type="Pfam" id="PF00266"/>
    </source>
</evidence>
<evidence type="ECO:0000256" key="8">
    <source>
        <dbReference type="ARBA" id="ARBA00050776"/>
    </source>
</evidence>
<gene>
    <name evidence="10" type="ORF">A2Y82_02185</name>
</gene>
<dbReference type="PIRSF" id="PIRSF005572">
    <property type="entry name" value="NifS"/>
    <property type="match status" value="1"/>
</dbReference>
<dbReference type="GO" id="GO:0031071">
    <property type="term" value="F:cysteine desulfurase activity"/>
    <property type="evidence" value="ECO:0007669"/>
    <property type="project" value="UniProtKB-EC"/>
</dbReference>
<name>A0A1G1XMH4_9BACT</name>
<keyword evidence="7" id="KW-0411">Iron-sulfur</keyword>
<organism evidence="10 11">
    <name type="scientific">Candidatus Buchananbacteria bacterium RBG_13_36_9</name>
    <dbReference type="NCBI Taxonomy" id="1797530"/>
    <lineage>
        <taxon>Bacteria</taxon>
        <taxon>Candidatus Buchananiibacteriota</taxon>
    </lineage>
</organism>
<dbReference type="Gene3D" id="3.90.1150.10">
    <property type="entry name" value="Aspartate Aminotransferase, domain 1"/>
    <property type="match status" value="1"/>
</dbReference>
<accession>A0A1G1XMH4</accession>
<dbReference type="InterPro" id="IPR015421">
    <property type="entry name" value="PyrdxlP-dep_Trfase_major"/>
</dbReference>
<evidence type="ECO:0000256" key="3">
    <source>
        <dbReference type="ARBA" id="ARBA00022679"/>
    </source>
</evidence>
<dbReference type="EMBL" id="MHHZ01000021">
    <property type="protein sequence ID" value="OGY41218.1"/>
    <property type="molecule type" value="Genomic_DNA"/>
</dbReference>
<dbReference type="Pfam" id="PF00266">
    <property type="entry name" value="Aminotran_5"/>
    <property type="match status" value="2"/>
</dbReference>
<keyword evidence="3" id="KW-0808">Transferase</keyword>
<keyword evidence="5" id="KW-0663">Pyridoxal phosphate</keyword>
<dbReference type="SUPFAM" id="SSF53383">
    <property type="entry name" value="PLP-dependent transferases"/>
    <property type="match status" value="1"/>
</dbReference>